<feature type="non-terminal residue" evidence="1">
    <location>
        <position position="1"/>
    </location>
</feature>
<name>A0ACA9RLG8_9GLOM</name>
<comment type="caution">
    <text evidence="1">The sequence shown here is derived from an EMBL/GenBank/DDBJ whole genome shotgun (WGS) entry which is preliminary data.</text>
</comment>
<feature type="non-terminal residue" evidence="1">
    <location>
        <position position="185"/>
    </location>
</feature>
<gene>
    <name evidence="1" type="ORF">RPERSI_LOCUS20205</name>
</gene>
<protein>
    <submittedName>
        <fullName evidence="1">32174_t:CDS:1</fullName>
    </submittedName>
</protein>
<dbReference type="EMBL" id="CAJVQC010056629">
    <property type="protein sequence ID" value="CAG8796669.1"/>
    <property type="molecule type" value="Genomic_DNA"/>
</dbReference>
<evidence type="ECO:0000313" key="2">
    <source>
        <dbReference type="Proteomes" id="UP000789920"/>
    </source>
</evidence>
<evidence type="ECO:0000313" key="1">
    <source>
        <dbReference type="EMBL" id="CAG8796669.1"/>
    </source>
</evidence>
<organism evidence="1 2">
    <name type="scientific">Racocetra persica</name>
    <dbReference type="NCBI Taxonomy" id="160502"/>
    <lineage>
        <taxon>Eukaryota</taxon>
        <taxon>Fungi</taxon>
        <taxon>Fungi incertae sedis</taxon>
        <taxon>Mucoromycota</taxon>
        <taxon>Glomeromycotina</taxon>
        <taxon>Glomeromycetes</taxon>
        <taxon>Diversisporales</taxon>
        <taxon>Gigasporaceae</taxon>
        <taxon>Racocetra</taxon>
    </lineage>
</organism>
<reference evidence="1" key="1">
    <citation type="submission" date="2021-06" db="EMBL/GenBank/DDBJ databases">
        <authorList>
            <person name="Kallberg Y."/>
            <person name="Tangrot J."/>
            <person name="Rosling A."/>
        </authorList>
    </citation>
    <scope>NUCLEOTIDE SEQUENCE</scope>
    <source>
        <strain evidence="1">MA461A</strain>
    </source>
</reference>
<dbReference type="Proteomes" id="UP000789920">
    <property type="component" value="Unassembled WGS sequence"/>
</dbReference>
<keyword evidence="2" id="KW-1185">Reference proteome</keyword>
<proteinExistence type="predicted"/>
<accession>A0ACA9RLG8</accession>
<sequence length="185" mass="21287">TPKVLSAKPRKPSRFLNELTTNNDKEASINDVDNENLMLVDDETELLIAADPEQVEVERIDEIDDVDIEETNEASLINATNAEVSVLSPLPPSVQKRRTAAIRSRRRNSNKRQSNKIVNSSSSKVTIRRELENLFSEKQADWKRRDFVKACIEKNIYLDNNVELNTKRLFTWFDGRKNKIKQMAS</sequence>